<evidence type="ECO:0000313" key="4">
    <source>
        <dbReference type="Proteomes" id="UP001198565"/>
    </source>
</evidence>
<keyword evidence="1" id="KW-0808">Transferase</keyword>
<evidence type="ECO:0000259" key="2">
    <source>
        <dbReference type="Pfam" id="PF13581"/>
    </source>
</evidence>
<proteinExistence type="predicted"/>
<keyword evidence="1" id="KW-0418">Kinase</keyword>
<feature type="domain" description="Histidine kinase/HSP90-like ATPase" evidence="2">
    <location>
        <begin position="21"/>
        <end position="131"/>
    </location>
</feature>
<keyword evidence="3" id="KW-0067">ATP-binding</keyword>
<dbReference type="PANTHER" id="PTHR35526:SF3">
    <property type="entry name" value="ANTI-SIGMA-F FACTOR RSBW"/>
    <property type="match status" value="1"/>
</dbReference>
<dbReference type="CDD" id="cd16936">
    <property type="entry name" value="HATPase_RsbW-like"/>
    <property type="match status" value="1"/>
</dbReference>
<dbReference type="InterPro" id="IPR003594">
    <property type="entry name" value="HATPase_dom"/>
</dbReference>
<comment type="caution">
    <text evidence="3">The sequence shown here is derived from an EMBL/GenBank/DDBJ whole genome shotgun (WGS) entry which is preliminary data.</text>
</comment>
<dbReference type="GO" id="GO:0005524">
    <property type="term" value="F:ATP binding"/>
    <property type="evidence" value="ECO:0007669"/>
    <property type="project" value="UniProtKB-KW"/>
</dbReference>
<reference evidence="3 4" key="1">
    <citation type="submission" date="2021-08" db="EMBL/GenBank/DDBJ databases">
        <title>Streptomyces sp. PTM05 isolated from lichen.</title>
        <authorList>
            <person name="Somphong A."/>
            <person name="Phongsopitanun W."/>
            <person name="Tanasupawat S."/>
        </authorList>
    </citation>
    <scope>NUCLEOTIDE SEQUENCE [LARGE SCALE GENOMIC DNA]</scope>
    <source>
        <strain evidence="3 4">Ptm05</strain>
    </source>
</reference>
<evidence type="ECO:0000313" key="3">
    <source>
        <dbReference type="EMBL" id="MBY8887272.1"/>
    </source>
</evidence>
<dbReference type="PANTHER" id="PTHR35526">
    <property type="entry name" value="ANTI-SIGMA-F FACTOR RSBW-RELATED"/>
    <property type="match status" value="1"/>
</dbReference>
<dbReference type="InterPro" id="IPR050267">
    <property type="entry name" value="Anti-sigma-factor_SerPK"/>
</dbReference>
<keyword evidence="1" id="KW-0723">Serine/threonine-protein kinase</keyword>
<dbReference type="Pfam" id="PF13581">
    <property type="entry name" value="HATPase_c_2"/>
    <property type="match status" value="1"/>
</dbReference>
<keyword evidence="3" id="KW-0547">Nucleotide-binding</keyword>
<keyword evidence="4" id="KW-1185">Reference proteome</keyword>
<accession>A0ABS7QVN7</accession>
<name>A0ABS7QVN7_9ACTN</name>
<evidence type="ECO:0000256" key="1">
    <source>
        <dbReference type="ARBA" id="ARBA00022527"/>
    </source>
</evidence>
<organism evidence="3 4">
    <name type="scientific">Streptantibioticus parmotrematis</name>
    <dbReference type="NCBI Taxonomy" id="2873249"/>
    <lineage>
        <taxon>Bacteria</taxon>
        <taxon>Bacillati</taxon>
        <taxon>Actinomycetota</taxon>
        <taxon>Actinomycetes</taxon>
        <taxon>Kitasatosporales</taxon>
        <taxon>Streptomycetaceae</taxon>
        <taxon>Streptantibioticus</taxon>
    </lineage>
</organism>
<sequence length="147" mass="15715">MASMTATSTTVMTGAFETVFAPEQSRVADMRHLSESFLELWRVPGSLAESVVLVVSELVTNSIEHGWGDVGVRVRCEQASLTVEVTDSNPAPARLRVADDDALDGRGLLLVQVVADAWGVSRDGTTTWATWRLNADSRVAAAGGAQR</sequence>
<dbReference type="InterPro" id="IPR036890">
    <property type="entry name" value="HATPase_C_sf"/>
</dbReference>
<gene>
    <name evidence="3" type="ORF">K7472_20865</name>
</gene>
<dbReference type="Gene3D" id="3.30.565.10">
    <property type="entry name" value="Histidine kinase-like ATPase, C-terminal domain"/>
    <property type="match status" value="1"/>
</dbReference>
<protein>
    <submittedName>
        <fullName evidence="3">ATP-binding protein</fullName>
    </submittedName>
</protein>
<dbReference type="RefSeq" id="WP_222980015.1">
    <property type="nucleotide sequence ID" value="NZ_JAINVZ010000015.1"/>
</dbReference>
<dbReference type="SUPFAM" id="SSF55874">
    <property type="entry name" value="ATPase domain of HSP90 chaperone/DNA topoisomerase II/histidine kinase"/>
    <property type="match status" value="1"/>
</dbReference>
<dbReference type="Proteomes" id="UP001198565">
    <property type="component" value="Unassembled WGS sequence"/>
</dbReference>
<dbReference type="EMBL" id="JAINVZ010000015">
    <property type="protein sequence ID" value="MBY8887272.1"/>
    <property type="molecule type" value="Genomic_DNA"/>
</dbReference>